<reference evidence="9" key="1">
    <citation type="submission" date="2021-07" db="EMBL/GenBank/DDBJ databases">
        <authorList>
            <person name="Durling M."/>
        </authorList>
    </citation>
    <scope>NUCLEOTIDE SEQUENCE</scope>
</reference>
<keyword evidence="2" id="KW-0719">Serine esterase</keyword>
<evidence type="ECO:0000256" key="6">
    <source>
        <dbReference type="ARBA" id="ARBA00022837"/>
    </source>
</evidence>
<dbReference type="InterPro" id="IPR029058">
    <property type="entry name" value="AB_hydrolase_fold"/>
</dbReference>
<dbReference type="Proteomes" id="UP000696280">
    <property type="component" value="Unassembled WGS sequence"/>
</dbReference>
<evidence type="ECO:0000256" key="4">
    <source>
        <dbReference type="ARBA" id="ARBA00022729"/>
    </source>
</evidence>
<name>A0A9N9KRJ0_9HELO</name>
<dbReference type="Pfam" id="PF07519">
    <property type="entry name" value="Tannase"/>
    <property type="match status" value="1"/>
</dbReference>
<evidence type="ECO:0000256" key="8">
    <source>
        <dbReference type="RuleBase" id="RU361238"/>
    </source>
</evidence>
<evidence type="ECO:0000256" key="1">
    <source>
        <dbReference type="ARBA" id="ARBA00006249"/>
    </source>
</evidence>
<sequence>MKFLLFFLFSFLLFRLSYGNTAPQRSIQNCSWIPPSHIEGRKVLSVTSREYHNHSVPGIPAGTGQIVVNICEVNVTFTHPGVNDTVVVQVWHPLSGYNGRFVAAGGGGFAPGGGDIALAPHVAQGYAAASTDGGLGYNMLSGRSWAFKDDGSVNVEKLRNLATRSPRDVVTVGKAVTESYYGKKPDYSYWYGCSTGGRQGMEAAQRYPELFDGILAGAPAIFWDKLIPSLFWPQVVMKEEGVFPSPCELNAVTKAGITSCDRIDGVEDGVITDLSKCTFDAFKAVGMKVQCDGKEVTITPSTASIVKKIWEGPTTNDGKILWDGLTIPTSLESLSNSSLVGGKRIGNPFAIVASWIQDFIKEDVDFDLASIDRTAFTAIFAESVAKYSHVISSSKTHLSALQKSGTKLLHWHGEADQLIPSTDASRYREKVEKVMGGNAKVNEFYRLFLAPGVDHCGYGTTPGAVPIDPLGVLRSWVENGTAPEIVLARTPDWLPVQFTRKLCIYPLVAKYRGYGDSTSAESFECVRQ</sequence>
<evidence type="ECO:0000313" key="10">
    <source>
        <dbReference type="Proteomes" id="UP000696280"/>
    </source>
</evidence>
<dbReference type="Gene3D" id="3.40.50.1820">
    <property type="entry name" value="alpha/beta hydrolase"/>
    <property type="match status" value="1"/>
</dbReference>
<proteinExistence type="inferred from homology"/>
<dbReference type="PANTHER" id="PTHR33938:SF8">
    <property type="entry name" value="CARBOXYLIC ESTER HYDROLASE"/>
    <property type="match status" value="1"/>
</dbReference>
<comment type="caution">
    <text evidence="9">The sequence shown here is derived from an EMBL/GenBank/DDBJ whole genome shotgun (WGS) entry which is preliminary data.</text>
</comment>
<comment type="similarity">
    <text evidence="1 8">Belongs to the tannase family.</text>
</comment>
<dbReference type="EC" id="3.1.1.-" evidence="8"/>
<dbReference type="AlphaFoldDB" id="A0A9N9KRJ0"/>
<dbReference type="InterPro" id="IPR011118">
    <property type="entry name" value="Tannase/feruloyl_esterase"/>
</dbReference>
<evidence type="ECO:0000256" key="2">
    <source>
        <dbReference type="ARBA" id="ARBA00022487"/>
    </source>
</evidence>
<accession>A0A9N9KRJ0</accession>
<organism evidence="9 10">
    <name type="scientific">Hymenoscyphus fraxineus</name>
    <dbReference type="NCBI Taxonomy" id="746836"/>
    <lineage>
        <taxon>Eukaryota</taxon>
        <taxon>Fungi</taxon>
        <taxon>Dikarya</taxon>
        <taxon>Ascomycota</taxon>
        <taxon>Pezizomycotina</taxon>
        <taxon>Leotiomycetes</taxon>
        <taxon>Helotiales</taxon>
        <taxon>Helotiaceae</taxon>
        <taxon>Hymenoscyphus</taxon>
    </lineage>
</organism>
<keyword evidence="3" id="KW-0479">Metal-binding</keyword>
<dbReference type="GO" id="GO:0046872">
    <property type="term" value="F:metal ion binding"/>
    <property type="evidence" value="ECO:0007669"/>
    <property type="project" value="UniProtKB-KW"/>
</dbReference>
<protein>
    <recommendedName>
        <fullName evidence="8">Carboxylic ester hydrolase</fullName>
        <ecNumber evidence="8">3.1.1.-</ecNumber>
    </recommendedName>
</protein>
<keyword evidence="10" id="KW-1185">Reference proteome</keyword>
<keyword evidence="6" id="KW-0106">Calcium</keyword>
<keyword evidence="4 8" id="KW-0732">Signal</keyword>
<feature type="chain" id="PRO_5040540553" description="Carboxylic ester hydrolase" evidence="8">
    <location>
        <begin position="20"/>
        <end position="528"/>
    </location>
</feature>
<keyword evidence="7" id="KW-1015">Disulfide bond</keyword>
<dbReference type="PANTHER" id="PTHR33938">
    <property type="entry name" value="FERULOYL ESTERASE B-RELATED"/>
    <property type="match status" value="1"/>
</dbReference>
<dbReference type="GO" id="GO:0030600">
    <property type="term" value="F:feruloyl esterase activity"/>
    <property type="evidence" value="ECO:0007669"/>
    <property type="project" value="UniProtKB-ARBA"/>
</dbReference>
<gene>
    <name evidence="9" type="ORF">HYFRA_00003036</name>
</gene>
<feature type="signal peptide" evidence="8">
    <location>
        <begin position="1"/>
        <end position="19"/>
    </location>
</feature>
<dbReference type="EMBL" id="CAJVRL010000038">
    <property type="protein sequence ID" value="CAG8950820.1"/>
    <property type="molecule type" value="Genomic_DNA"/>
</dbReference>
<keyword evidence="5 8" id="KW-0378">Hydrolase</keyword>
<evidence type="ECO:0000256" key="5">
    <source>
        <dbReference type="ARBA" id="ARBA00022801"/>
    </source>
</evidence>
<evidence type="ECO:0000256" key="3">
    <source>
        <dbReference type="ARBA" id="ARBA00022723"/>
    </source>
</evidence>
<dbReference type="OrthoDB" id="3039123at2759"/>
<evidence type="ECO:0000256" key="7">
    <source>
        <dbReference type="ARBA" id="ARBA00023157"/>
    </source>
</evidence>
<dbReference type="SUPFAM" id="SSF53474">
    <property type="entry name" value="alpha/beta-Hydrolases"/>
    <property type="match status" value="1"/>
</dbReference>
<evidence type="ECO:0000313" key="9">
    <source>
        <dbReference type="EMBL" id="CAG8950820.1"/>
    </source>
</evidence>